<feature type="transmembrane region" description="Helical" evidence="1">
    <location>
        <begin position="272"/>
        <end position="291"/>
    </location>
</feature>
<feature type="transmembrane region" description="Helical" evidence="1">
    <location>
        <begin position="99"/>
        <end position="120"/>
    </location>
</feature>
<dbReference type="PANTHER" id="PTHR22911">
    <property type="entry name" value="ACYL-MALONYL CONDENSING ENZYME-RELATED"/>
    <property type="match status" value="1"/>
</dbReference>
<organism evidence="3 4">
    <name type="scientific">Mariniphaga sediminis</name>
    <dbReference type="NCBI Taxonomy" id="1628158"/>
    <lineage>
        <taxon>Bacteria</taxon>
        <taxon>Pseudomonadati</taxon>
        <taxon>Bacteroidota</taxon>
        <taxon>Bacteroidia</taxon>
        <taxon>Marinilabiliales</taxon>
        <taxon>Prolixibacteraceae</taxon>
        <taxon>Mariniphaga</taxon>
    </lineage>
</organism>
<feature type="transmembrane region" description="Helical" evidence="1">
    <location>
        <begin position="153"/>
        <end position="175"/>
    </location>
</feature>
<evidence type="ECO:0000313" key="4">
    <source>
        <dbReference type="Proteomes" id="UP000266441"/>
    </source>
</evidence>
<accession>A0A399D1G7</accession>
<dbReference type="Pfam" id="PF00892">
    <property type="entry name" value="EamA"/>
    <property type="match status" value="2"/>
</dbReference>
<dbReference type="InterPro" id="IPR037185">
    <property type="entry name" value="EmrE-like"/>
</dbReference>
<proteinExistence type="predicted"/>
<dbReference type="InterPro" id="IPR000620">
    <property type="entry name" value="EamA_dom"/>
</dbReference>
<keyword evidence="1" id="KW-0812">Transmembrane</keyword>
<reference evidence="3 4" key="1">
    <citation type="journal article" date="2015" name="Int. J. Syst. Evol. Microbiol.">
        <title>Mariniphaga sediminis sp. nov., isolated from coastal sediment.</title>
        <authorList>
            <person name="Wang F.Q."/>
            <person name="Shen Q.Y."/>
            <person name="Chen G.J."/>
            <person name="Du Z.J."/>
        </authorList>
    </citation>
    <scope>NUCLEOTIDE SEQUENCE [LARGE SCALE GENOMIC DNA]</scope>
    <source>
        <strain evidence="3 4">SY21</strain>
    </source>
</reference>
<dbReference type="OrthoDB" id="1117406at2"/>
<comment type="caution">
    <text evidence="3">The sequence shown here is derived from an EMBL/GenBank/DDBJ whole genome shotgun (WGS) entry which is preliminary data.</text>
</comment>
<protein>
    <submittedName>
        <fullName evidence="3">DMT family transporter</fullName>
    </submittedName>
</protein>
<evidence type="ECO:0000256" key="1">
    <source>
        <dbReference type="SAM" id="Phobius"/>
    </source>
</evidence>
<dbReference type="RefSeq" id="WP_119349565.1">
    <property type="nucleotide sequence ID" value="NZ_QWET01000005.1"/>
</dbReference>
<keyword evidence="4" id="KW-1185">Reference proteome</keyword>
<feature type="domain" description="EamA" evidence="2">
    <location>
        <begin position="159"/>
        <end position="289"/>
    </location>
</feature>
<feature type="transmembrane region" description="Helical" evidence="1">
    <location>
        <begin position="9"/>
        <end position="26"/>
    </location>
</feature>
<keyword evidence="1" id="KW-1133">Transmembrane helix</keyword>
<dbReference type="AlphaFoldDB" id="A0A399D1G7"/>
<dbReference type="EMBL" id="QWET01000005">
    <property type="protein sequence ID" value="RIH65724.1"/>
    <property type="molecule type" value="Genomic_DNA"/>
</dbReference>
<dbReference type="Proteomes" id="UP000266441">
    <property type="component" value="Unassembled WGS sequence"/>
</dbReference>
<feature type="transmembrane region" description="Helical" evidence="1">
    <location>
        <begin position="187"/>
        <end position="207"/>
    </location>
</feature>
<keyword evidence="1" id="KW-0472">Membrane</keyword>
<feature type="domain" description="EamA" evidence="2">
    <location>
        <begin position="7"/>
        <end position="143"/>
    </location>
</feature>
<evidence type="ECO:0000259" key="2">
    <source>
        <dbReference type="Pfam" id="PF00892"/>
    </source>
</evidence>
<dbReference type="GO" id="GO:0016020">
    <property type="term" value="C:membrane"/>
    <property type="evidence" value="ECO:0007669"/>
    <property type="project" value="InterPro"/>
</dbReference>
<gene>
    <name evidence="3" type="ORF">D1164_08685</name>
</gene>
<feature type="transmembrane region" description="Helical" evidence="1">
    <location>
        <begin position="249"/>
        <end position="266"/>
    </location>
</feature>
<feature type="transmembrane region" description="Helical" evidence="1">
    <location>
        <begin position="38"/>
        <end position="56"/>
    </location>
</feature>
<sequence>MKSDTVKGYSFALVATIAFSNVYIFSKAALNEVHLAQFGIYWFSVSTLLILLYTLYKRKLSQVKFLTKRQIIILITLGLLEILTTTAFFLSIHTIPDPAVTSFLGNMFPVMLAMGGVFILGEKFSPFETAGAVLAFSGTFIISYTGETSLSKLFIPGTGIVLLNAFFATVASLVVKVHVKKMSPELLGLNRSAWLLAFSIVMFFVYRQSLEIPVSALKNIAIGALLGPFLAILSVYYSFSYLEASRSSIVQSLKGIFVLLGAYLFFGTFPLTHQVIGGFVTIGGVVLMTLGKGKIFIRRTS</sequence>
<feature type="transmembrane region" description="Helical" evidence="1">
    <location>
        <begin position="219"/>
        <end position="237"/>
    </location>
</feature>
<feature type="transmembrane region" description="Helical" evidence="1">
    <location>
        <begin position="71"/>
        <end position="93"/>
    </location>
</feature>
<dbReference type="PANTHER" id="PTHR22911:SF137">
    <property type="entry name" value="SOLUTE CARRIER FAMILY 35 MEMBER G2-RELATED"/>
    <property type="match status" value="1"/>
</dbReference>
<evidence type="ECO:0000313" key="3">
    <source>
        <dbReference type="EMBL" id="RIH65724.1"/>
    </source>
</evidence>
<name>A0A399D1G7_9BACT</name>
<dbReference type="SUPFAM" id="SSF103481">
    <property type="entry name" value="Multidrug resistance efflux transporter EmrE"/>
    <property type="match status" value="2"/>
</dbReference>